<proteinExistence type="predicted"/>
<gene>
    <name evidence="1" type="ORF">ACG04R_25080</name>
</gene>
<dbReference type="EMBL" id="JBIGIC010000016">
    <property type="protein sequence ID" value="MFG6489974.1"/>
    <property type="molecule type" value="Genomic_DNA"/>
</dbReference>
<protein>
    <recommendedName>
        <fullName evidence="3">Helix-turn-helix domain-containing protein</fullName>
    </recommendedName>
</protein>
<accession>A0ABW7HJ73</accession>
<organism evidence="1 2">
    <name type="scientific">Pelomonas candidula</name>
    <dbReference type="NCBI Taxonomy" id="3299025"/>
    <lineage>
        <taxon>Bacteria</taxon>
        <taxon>Pseudomonadati</taxon>
        <taxon>Pseudomonadota</taxon>
        <taxon>Betaproteobacteria</taxon>
        <taxon>Burkholderiales</taxon>
        <taxon>Sphaerotilaceae</taxon>
        <taxon>Roseateles</taxon>
    </lineage>
</organism>
<comment type="caution">
    <text evidence="1">The sequence shown here is derived from an EMBL/GenBank/DDBJ whole genome shotgun (WGS) entry which is preliminary data.</text>
</comment>
<reference evidence="1 2" key="1">
    <citation type="submission" date="2024-08" db="EMBL/GenBank/DDBJ databases">
        <authorList>
            <person name="Lu H."/>
        </authorList>
    </citation>
    <scope>NUCLEOTIDE SEQUENCE [LARGE SCALE GENOMIC DNA]</scope>
    <source>
        <strain evidence="1 2">BYS78W</strain>
    </source>
</reference>
<dbReference type="RefSeq" id="WP_394416608.1">
    <property type="nucleotide sequence ID" value="NZ_JBIGIC010000016.1"/>
</dbReference>
<keyword evidence="2" id="KW-1185">Reference proteome</keyword>
<dbReference type="Proteomes" id="UP001606134">
    <property type="component" value="Unassembled WGS sequence"/>
</dbReference>
<evidence type="ECO:0000313" key="1">
    <source>
        <dbReference type="EMBL" id="MFG6489974.1"/>
    </source>
</evidence>
<evidence type="ECO:0008006" key="3">
    <source>
        <dbReference type="Google" id="ProtNLM"/>
    </source>
</evidence>
<sequence length="202" mass="22785">MRSVIAPQFFKVEPGTVVTVGQESRRYKVTHLISMDMVLAVDLESAESCRLPIEQLRLSAEPAEIDPRDRPRDLSLYSDEEWKEAQRRLEHIKGLLASPCRTREEAEKAAAAAGVHVATLYRWLNDYLRVGNVSALVPARRGRKPGTRMLSGELEKIIDAVVERFYLSKQRYTPADTIEEVQSMCRLAKLVGADLNLTHPAD</sequence>
<name>A0ABW7HJ73_9BURK</name>
<evidence type="ECO:0000313" key="2">
    <source>
        <dbReference type="Proteomes" id="UP001606134"/>
    </source>
</evidence>